<keyword evidence="6" id="KW-1185">Reference proteome</keyword>
<dbReference type="PANTHER" id="PTHR30146:SF109">
    <property type="entry name" value="HTH-TYPE TRANSCRIPTIONAL REGULATOR GALS"/>
    <property type="match status" value="1"/>
</dbReference>
<dbReference type="SUPFAM" id="SSF53822">
    <property type="entry name" value="Periplasmic binding protein-like I"/>
    <property type="match status" value="1"/>
</dbReference>
<protein>
    <submittedName>
        <fullName evidence="5">Transcriptional regulator, LacI family</fullName>
    </submittedName>
</protein>
<dbReference type="PROSITE" id="PS50932">
    <property type="entry name" value="HTH_LACI_2"/>
    <property type="match status" value="1"/>
</dbReference>
<dbReference type="Pfam" id="PF00532">
    <property type="entry name" value="Peripla_BP_1"/>
    <property type="match status" value="1"/>
</dbReference>
<dbReference type="Gene3D" id="1.10.260.40">
    <property type="entry name" value="lambda repressor-like DNA-binding domains"/>
    <property type="match status" value="1"/>
</dbReference>
<dbReference type="EMBL" id="FNZK01000001">
    <property type="protein sequence ID" value="SEI87736.1"/>
    <property type="molecule type" value="Genomic_DNA"/>
</dbReference>
<feature type="domain" description="HTH lacI-type" evidence="4">
    <location>
        <begin position="1"/>
        <end position="55"/>
    </location>
</feature>
<dbReference type="InterPro" id="IPR028082">
    <property type="entry name" value="Peripla_BP_I"/>
</dbReference>
<proteinExistence type="predicted"/>
<dbReference type="GO" id="GO:0003700">
    <property type="term" value="F:DNA-binding transcription factor activity"/>
    <property type="evidence" value="ECO:0007669"/>
    <property type="project" value="TreeGrafter"/>
</dbReference>
<dbReference type="SUPFAM" id="SSF47413">
    <property type="entry name" value="lambda repressor-like DNA-binding domains"/>
    <property type="match status" value="1"/>
</dbReference>
<evidence type="ECO:0000313" key="5">
    <source>
        <dbReference type="EMBL" id="SEI87736.1"/>
    </source>
</evidence>
<dbReference type="Gene3D" id="3.40.50.2300">
    <property type="match status" value="2"/>
</dbReference>
<dbReference type="Pfam" id="PF00356">
    <property type="entry name" value="LacI"/>
    <property type="match status" value="1"/>
</dbReference>
<keyword evidence="1" id="KW-0805">Transcription regulation</keyword>
<dbReference type="InterPro" id="IPR010982">
    <property type="entry name" value="Lambda_DNA-bd_dom_sf"/>
</dbReference>
<evidence type="ECO:0000313" key="6">
    <source>
        <dbReference type="Proteomes" id="UP000199662"/>
    </source>
</evidence>
<organism evidence="5 6">
    <name type="scientific">Propionispira arboris</name>
    <dbReference type="NCBI Taxonomy" id="84035"/>
    <lineage>
        <taxon>Bacteria</taxon>
        <taxon>Bacillati</taxon>
        <taxon>Bacillota</taxon>
        <taxon>Negativicutes</taxon>
        <taxon>Selenomonadales</taxon>
        <taxon>Selenomonadaceae</taxon>
        <taxon>Propionispira</taxon>
    </lineage>
</organism>
<evidence type="ECO:0000256" key="1">
    <source>
        <dbReference type="ARBA" id="ARBA00023015"/>
    </source>
</evidence>
<evidence type="ECO:0000259" key="4">
    <source>
        <dbReference type="PROSITE" id="PS50932"/>
    </source>
</evidence>
<gene>
    <name evidence="5" type="ORF">SAMN05660742_101323</name>
</gene>
<dbReference type="GO" id="GO:0000976">
    <property type="term" value="F:transcription cis-regulatory region binding"/>
    <property type="evidence" value="ECO:0007669"/>
    <property type="project" value="TreeGrafter"/>
</dbReference>
<reference evidence="5 6" key="1">
    <citation type="submission" date="2016-10" db="EMBL/GenBank/DDBJ databases">
        <authorList>
            <person name="de Groot N.N."/>
        </authorList>
    </citation>
    <scope>NUCLEOTIDE SEQUENCE [LARGE SCALE GENOMIC DNA]</scope>
    <source>
        <strain evidence="5 6">DSM 2179</strain>
    </source>
</reference>
<dbReference type="PANTHER" id="PTHR30146">
    <property type="entry name" value="LACI-RELATED TRANSCRIPTIONAL REPRESSOR"/>
    <property type="match status" value="1"/>
</dbReference>
<keyword evidence="3" id="KW-0804">Transcription</keyword>
<dbReference type="RefSeq" id="WP_091828593.1">
    <property type="nucleotide sequence ID" value="NZ_FNZK01000001.1"/>
</dbReference>
<dbReference type="SMART" id="SM00354">
    <property type="entry name" value="HTH_LACI"/>
    <property type="match status" value="1"/>
</dbReference>
<dbReference type="InterPro" id="IPR000843">
    <property type="entry name" value="HTH_LacI"/>
</dbReference>
<sequence length="339" mass="37006">MTIYDIAKSCAVSIATVSRVLNGSPKVSPKTREKVLAAMNEHNYKPNPFARGLGLNSMKMIGILCTDVSDAFFAKAVSLVEHDLRKRGLDVILGCTGNELSDKKKYLQLFLDKHVDAIILIGSPFREEQDNSHIEKIAKQIPIITINSLLDVPNIYCVLCDEKEGMQKAIELLAKQHCDNILYLYDSLSYSGQQKLAGYKAGMQEYNLKQVPHLIQRIPRTLEAAEAITTKLLDSGVELSAITASEDLLAVGAQKALSARGIILPVIGFNNSILAECSTPSLTSIDNRLDVLCPAAVTILAQILNGDFAAAPSKTIFPSLLVERESFSHNKPNKKEAAL</sequence>
<name>A0A1H6U8A1_9FIRM</name>
<keyword evidence="2" id="KW-0238">DNA-binding</keyword>
<evidence type="ECO:0000256" key="3">
    <source>
        <dbReference type="ARBA" id="ARBA00023163"/>
    </source>
</evidence>
<dbReference type="STRING" id="84035.SAMN05660742_101323"/>
<dbReference type="Proteomes" id="UP000199662">
    <property type="component" value="Unassembled WGS sequence"/>
</dbReference>
<dbReference type="CDD" id="cd06267">
    <property type="entry name" value="PBP1_LacI_sugar_binding-like"/>
    <property type="match status" value="1"/>
</dbReference>
<dbReference type="AlphaFoldDB" id="A0A1H6U8A1"/>
<accession>A0A1H6U8A1</accession>
<dbReference type="CDD" id="cd01392">
    <property type="entry name" value="HTH_LacI"/>
    <property type="match status" value="1"/>
</dbReference>
<evidence type="ECO:0000256" key="2">
    <source>
        <dbReference type="ARBA" id="ARBA00023125"/>
    </source>
</evidence>
<dbReference type="InterPro" id="IPR001761">
    <property type="entry name" value="Peripla_BP/Lac1_sug-bd_dom"/>
</dbReference>